<evidence type="ECO:0000256" key="3">
    <source>
        <dbReference type="ARBA" id="ARBA00022692"/>
    </source>
</evidence>
<dbReference type="InterPro" id="IPR049555">
    <property type="entry name" value="GDT1-like_CS"/>
</dbReference>
<comment type="subcellular location">
    <subcellularLocation>
        <location evidence="1 6">Membrane</location>
        <topology evidence="1 6">Multi-pass membrane protein</topology>
    </subcellularLocation>
</comment>
<dbReference type="GO" id="GO:0032472">
    <property type="term" value="P:Golgi calcium ion transport"/>
    <property type="evidence" value="ECO:0007669"/>
    <property type="project" value="TreeGrafter"/>
</dbReference>
<dbReference type="GO" id="GO:0000329">
    <property type="term" value="C:fungal-type vacuole membrane"/>
    <property type="evidence" value="ECO:0007669"/>
    <property type="project" value="TreeGrafter"/>
</dbReference>
<evidence type="ECO:0000313" key="9">
    <source>
        <dbReference type="Proteomes" id="UP000235388"/>
    </source>
</evidence>
<gene>
    <name evidence="8" type="ORF">PCANC_21389</name>
</gene>
<dbReference type="STRING" id="200324.A0A2N5UBX2"/>
<dbReference type="Proteomes" id="UP000235388">
    <property type="component" value="Unassembled WGS sequence"/>
</dbReference>
<dbReference type="InterPro" id="IPR001727">
    <property type="entry name" value="GDT1-like"/>
</dbReference>
<feature type="transmembrane region" description="Helical" evidence="6">
    <location>
        <begin position="101"/>
        <end position="121"/>
    </location>
</feature>
<reference evidence="8 9" key="1">
    <citation type="submission" date="2017-11" db="EMBL/GenBank/DDBJ databases">
        <title>De novo assembly and phasing of dikaryotic genomes from two isolates of Puccinia coronata f. sp. avenae, the causal agent of oat crown rust.</title>
        <authorList>
            <person name="Miller M.E."/>
            <person name="Zhang Y."/>
            <person name="Omidvar V."/>
            <person name="Sperschneider J."/>
            <person name="Schwessinger B."/>
            <person name="Raley C."/>
            <person name="Palmer J.M."/>
            <person name="Garnica D."/>
            <person name="Upadhyaya N."/>
            <person name="Rathjen J."/>
            <person name="Taylor J.M."/>
            <person name="Park R.F."/>
            <person name="Dodds P.N."/>
            <person name="Hirsch C.D."/>
            <person name="Kianian S.F."/>
            <person name="Figueroa M."/>
        </authorList>
    </citation>
    <scope>NUCLEOTIDE SEQUENCE [LARGE SCALE GENOMIC DNA]</scope>
    <source>
        <strain evidence="8">12NC29</strain>
    </source>
</reference>
<accession>A0A2N5UBX2</accession>
<dbReference type="PANTHER" id="PTHR12608:SF1">
    <property type="entry name" value="TRANSMEMBRANE PROTEIN 165"/>
    <property type="match status" value="1"/>
</dbReference>
<dbReference type="InterPro" id="IPR036259">
    <property type="entry name" value="MFS_trans_sf"/>
</dbReference>
<feature type="transmembrane region" description="Helical" evidence="6">
    <location>
        <begin position="128"/>
        <end position="148"/>
    </location>
</feature>
<proteinExistence type="inferred from homology"/>
<keyword evidence="5 6" id="KW-0472">Membrane</keyword>
<dbReference type="EMBL" id="PGCJ01000261">
    <property type="protein sequence ID" value="PLW35250.1"/>
    <property type="molecule type" value="Genomic_DNA"/>
</dbReference>
<organism evidence="8 9">
    <name type="scientific">Puccinia coronata f. sp. avenae</name>
    <dbReference type="NCBI Taxonomy" id="200324"/>
    <lineage>
        <taxon>Eukaryota</taxon>
        <taxon>Fungi</taxon>
        <taxon>Dikarya</taxon>
        <taxon>Basidiomycota</taxon>
        <taxon>Pucciniomycotina</taxon>
        <taxon>Pucciniomycetes</taxon>
        <taxon>Pucciniales</taxon>
        <taxon>Pucciniaceae</taxon>
        <taxon>Puccinia</taxon>
    </lineage>
</organism>
<comment type="similarity">
    <text evidence="2 6">Belongs to the GDT1 family.</text>
</comment>
<evidence type="ECO:0000256" key="1">
    <source>
        <dbReference type="ARBA" id="ARBA00004141"/>
    </source>
</evidence>
<evidence type="ECO:0000256" key="5">
    <source>
        <dbReference type="ARBA" id="ARBA00023136"/>
    </source>
</evidence>
<dbReference type="GO" id="GO:0015085">
    <property type="term" value="F:calcium ion transmembrane transporter activity"/>
    <property type="evidence" value="ECO:0007669"/>
    <property type="project" value="TreeGrafter"/>
</dbReference>
<dbReference type="GO" id="GO:0005794">
    <property type="term" value="C:Golgi apparatus"/>
    <property type="evidence" value="ECO:0007669"/>
    <property type="project" value="TreeGrafter"/>
</dbReference>
<evidence type="ECO:0000313" key="8">
    <source>
        <dbReference type="EMBL" id="PLW35250.1"/>
    </source>
</evidence>
<dbReference type="Pfam" id="PF01169">
    <property type="entry name" value="GDT1"/>
    <property type="match status" value="2"/>
</dbReference>
<evidence type="ECO:0000256" key="2">
    <source>
        <dbReference type="ARBA" id="ARBA00009190"/>
    </source>
</evidence>
<dbReference type="AlphaFoldDB" id="A0A2N5UBX2"/>
<keyword evidence="9" id="KW-1185">Reference proteome</keyword>
<dbReference type="PANTHER" id="PTHR12608">
    <property type="entry name" value="TRANSMEMBRANE PROTEIN HTP-1 RELATED"/>
    <property type="match status" value="1"/>
</dbReference>
<dbReference type="GO" id="GO:0032468">
    <property type="term" value="P:Golgi calcium ion homeostasis"/>
    <property type="evidence" value="ECO:0007669"/>
    <property type="project" value="TreeGrafter"/>
</dbReference>
<feature type="compositionally biased region" description="Basic and acidic residues" evidence="7">
    <location>
        <begin position="201"/>
        <end position="220"/>
    </location>
</feature>
<feature type="transmembrane region" description="Helical" evidence="6">
    <location>
        <begin position="248"/>
        <end position="268"/>
    </location>
</feature>
<dbReference type="PROSITE" id="PS01214">
    <property type="entry name" value="UPF0016"/>
    <property type="match status" value="1"/>
</dbReference>
<protein>
    <recommendedName>
        <fullName evidence="6">GDT1 family protein</fullName>
    </recommendedName>
</protein>
<evidence type="ECO:0000256" key="6">
    <source>
        <dbReference type="RuleBase" id="RU365102"/>
    </source>
</evidence>
<dbReference type="OrthoDB" id="442680at2759"/>
<feature type="transmembrane region" description="Helical" evidence="6">
    <location>
        <begin position="320"/>
        <end position="338"/>
    </location>
</feature>
<feature type="transmembrane region" description="Helical" evidence="6">
    <location>
        <begin position="288"/>
        <end position="308"/>
    </location>
</feature>
<feature type="region of interest" description="Disordered" evidence="7">
    <location>
        <begin position="201"/>
        <end position="241"/>
    </location>
</feature>
<comment type="caution">
    <text evidence="8">The sequence shown here is derived from an EMBL/GenBank/DDBJ whole genome shotgun (WGS) entry which is preliminary data.</text>
</comment>
<evidence type="ECO:0000256" key="7">
    <source>
        <dbReference type="SAM" id="MobiDB-lite"/>
    </source>
</evidence>
<dbReference type="GO" id="GO:0005384">
    <property type="term" value="F:manganese ion transmembrane transporter activity"/>
    <property type="evidence" value="ECO:0007669"/>
    <property type="project" value="TreeGrafter"/>
</dbReference>
<keyword evidence="4 6" id="KW-1133">Transmembrane helix</keyword>
<sequence length="376" mass="40890">MALEVPVLPASGTLHTARKRPGRLATKFGLVSESLGGRRPSLNRMAASDKNSDAAIQARFSGSAKRCKESILNLDSIVTMPATVLPPQPVLFPSLAGLDRAIAMIIVSEIGDKTFLLAALLAMQHPRLIVFTGAFLALLVMSVLSAGLGHVLPTLISRQYTVLAASALFLVFGLKMLREGMEMEGGTGKVQEEIEEIEHEIREKGEDLEPEHARLEEARPTARSRQLTGRRGSIKRSRSQESKNGLKNLSYLLISPVLIQTFIMTFLAEWGDRSQISTIALAAAHNVYIVSLGTVLGHALCTFFAVMGGRWLATKISVKYVTLGGAILFLIFGVLYLYEGFTWQEITLQDVDPMEGLLENESRVGMGSPTITKVEG</sequence>
<feature type="transmembrane region" description="Helical" evidence="6">
    <location>
        <begin position="160"/>
        <end position="177"/>
    </location>
</feature>
<dbReference type="SUPFAM" id="SSF103473">
    <property type="entry name" value="MFS general substrate transporter"/>
    <property type="match status" value="1"/>
</dbReference>
<keyword evidence="3 6" id="KW-0812">Transmembrane</keyword>
<name>A0A2N5UBX2_9BASI</name>
<evidence type="ECO:0000256" key="4">
    <source>
        <dbReference type="ARBA" id="ARBA00022989"/>
    </source>
</evidence>